<sequence length="130" mass="13731">MSIPTARLAFFKLNVADINKARAFWEAAFGFSVIQTYDEDNFVEHIMAMPGQAESGPSLMLVQGRPAHDVAVGPGHGPVGLVCVDIAASFAHALEQGATAMMQPTDVGGVMVAMLKSPQGHEIELVQPLG</sequence>
<dbReference type="Proteomes" id="UP000461409">
    <property type="component" value="Unassembled WGS sequence"/>
</dbReference>
<reference evidence="2 3" key="2">
    <citation type="submission" date="2020-02" db="EMBL/GenBank/DDBJ databases">
        <title>Erythrobacter dongmakensis sp. nov., isolated from a tidal mudflat.</title>
        <authorList>
            <person name="Kim I.S."/>
        </authorList>
    </citation>
    <scope>NUCLEOTIDE SEQUENCE [LARGE SCALE GENOMIC DNA]</scope>
    <source>
        <strain evidence="2 3">GH3-10</strain>
    </source>
</reference>
<evidence type="ECO:0000259" key="1">
    <source>
        <dbReference type="PROSITE" id="PS51819"/>
    </source>
</evidence>
<evidence type="ECO:0000313" key="3">
    <source>
        <dbReference type="Proteomes" id="UP000461409"/>
    </source>
</evidence>
<gene>
    <name evidence="2" type="ORF">GRF63_11155</name>
</gene>
<dbReference type="CDD" id="cd06587">
    <property type="entry name" value="VOC"/>
    <property type="match status" value="1"/>
</dbReference>
<dbReference type="PROSITE" id="PS51819">
    <property type="entry name" value="VOC"/>
    <property type="match status" value="1"/>
</dbReference>
<accession>A0A844XF47</accession>
<keyword evidence="3" id="KW-1185">Reference proteome</keyword>
<name>A0A844XF47_9SPHN</name>
<proteinExistence type="predicted"/>
<dbReference type="EMBL" id="WUBR01000002">
    <property type="protein sequence ID" value="MWV28460.1"/>
    <property type="molecule type" value="Genomic_DNA"/>
</dbReference>
<dbReference type="Pfam" id="PF00903">
    <property type="entry name" value="Glyoxalase"/>
    <property type="match status" value="1"/>
</dbReference>
<dbReference type="SUPFAM" id="SSF54593">
    <property type="entry name" value="Glyoxalase/Bleomycin resistance protein/Dihydroxybiphenyl dioxygenase"/>
    <property type="match status" value="1"/>
</dbReference>
<organism evidence="2 3">
    <name type="scientific">Aurantiacibacter rhizosphaerae</name>
    <dbReference type="NCBI Taxonomy" id="2691582"/>
    <lineage>
        <taxon>Bacteria</taxon>
        <taxon>Pseudomonadati</taxon>
        <taxon>Pseudomonadota</taxon>
        <taxon>Alphaproteobacteria</taxon>
        <taxon>Sphingomonadales</taxon>
        <taxon>Erythrobacteraceae</taxon>
        <taxon>Aurantiacibacter</taxon>
    </lineage>
</organism>
<evidence type="ECO:0000313" key="2">
    <source>
        <dbReference type="EMBL" id="MWV28460.1"/>
    </source>
</evidence>
<dbReference type="InterPro" id="IPR037523">
    <property type="entry name" value="VOC_core"/>
</dbReference>
<feature type="domain" description="VOC" evidence="1">
    <location>
        <begin position="7"/>
        <end position="128"/>
    </location>
</feature>
<reference evidence="2 3" key="1">
    <citation type="submission" date="2019-12" db="EMBL/GenBank/DDBJ databases">
        <authorList>
            <person name="Lee S.D."/>
        </authorList>
    </citation>
    <scope>NUCLEOTIDE SEQUENCE [LARGE SCALE GENOMIC DNA]</scope>
    <source>
        <strain evidence="2 3">GH3-10</strain>
    </source>
</reference>
<dbReference type="RefSeq" id="WP_160486057.1">
    <property type="nucleotide sequence ID" value="NZ_WUBR01000002.1"/>
</dbReference>
<protein>
    <recommendedName>
        <fullName evidence="1">VOC domain-containing protein</fullName>
    </recommendedName>
</protein>
<dbReference type="Gene3D" id="3.10.180.10">
    <property type="entry name" value="2,3-Dihydroxybiphenyl 1,2-Dioxygenase, domain 1"/>
    <property type="match status" value="1"/>
</dbReference>
<comment type="caution">
    <text evidence="2">The sequence shown here is derived from an EMBL/GenBank/DDBJ whole genome shotgun (WGS) entry which is preliminary data.</text>
</comment>
<dbReference type="InterPro" id="IPR004360">
    <property type="entry name" value="Glyas_Fos-R_dOase_dom"/>
</dbReference>
<dbReference type="AlphaFoldDB" id="A0A844XF47"/>
<dbReference type="InterPro" id="IPR029068">
    <property type="entry name" value="Glyas_Bleomycin-R_OHBP_Dase"/>
</dbReference>